<accession>A0ABN7WTQ0</accession>
<keyword evidence="2" id="KW-1185">Reference proteome</keyword>
<evidence type="ECO:0000313" key="1">
    <source>
        <dbReference type="EMBL" id="CAG8840428.1"/>
    </source>
</evidence>
<evidence type="ECO:0000313" key="2">
    <source>
        <dbReference type="Proteomes" id="UP000789901"/>
    </source>
</evidence>
<dbReference type="EMBL" id="CAJVQB010062839">
    <property type="protein sequence ID" value="CAG8840428.1"/>
    <property type="molecule type" value="Genomic_DNA"/>
</dbReference>
<name>A0ABN7WTQ0_GIGMA</name>
<protein>
    <submittedName>
        <fullName evidence="1">16283_t:CDS:1</fullName>
    </submittedName>
</protein>
<gene>
    <name evidence="1" type="ORF">GMARGA_LOCUS34908</name>
</gene>
<comment type="caution">
    <text evidence="1">The sequence shown here is derived from an EMBL/GenBank/DDBJ whole genome shotgun (WGS) entry which is preliminary data.</text>
</comment>
<feature type="non-terminal residue" evidence="1">
    <location>
        <position position="127"/>
    </location>
</feature>
<proteinExistence type="predicted"/>
<dbReference type="Proteomes" id="UP000789901">
    <property type="component" value="Unassembled WGS sequence"/>
</dbReference>
<feature type="non-terminal residue" evidence="1">
    <location>
        <position position="1"/>
    </location>
</feature>
<sequence>MIPLNYWVPDKLYIMLRITDRLWSLIISELEQNGEYDDDMRETICNEMKKCKVKFEFWKITKWEYTSLLGPDKLKEAYFLKPDITDPNNQDIIVEEGLYQPSDITPYIHVLVYHVPEFVKIHKEFGL</sequence>
<reference evidence="1 2" key="1">
    <citation type="submission" date="2021-06" db="EMBL/GenBank/DDBJ databases">
        <authorList>
            <person name="Kallberg Y."/>
            <person name="Tangrot J."/>
            <person name="Rosling A."/>
        </authorList>
    </citation>
    <scope>NUCLEOTIDE SEQUENCE [LARGE SCALE GENOMIC DNA]</scope>
    <source>
        <strain evidence="1 2">120-4 pot B 10/14</strain>
    </source>
</reference>
<organism evidence="1 2">
    <name type="scientific">Gigaspora margarita</name>
    <dbReference type="NCBI Taxonomy" id="4874"/>
    <lineage>
        <taxon>Eukaryota</taxon>
        <taxon>Fungi</taxon>
        <taxon>Fungi incertae sedis</taxon>
        <taxon>Mucoromycota</taxon>
        <taxon>Glomeromycotina</taxon>
        <taxon>Glomeromycetes</taxon>
        <taxon>Diversisporales</taxon>
        <taxon>Gigasporaceae</taxon>
        <taxon>Gigaspora</taxon>
    </lineage>
</organism>